<evidence type="ECO:0000313" key="4">
    <source>
        <dbReference type="Proteomes" id="UP000073492"/>
    </source>
</evidence>
<organism evidence="3 4">
    <name type="scientific">Pseudocercospora musae</name>
    <dbReference type="NCBI Taxonomy" id="113226"/>
    <lineage>
        <taxon>Eukaryota</taxon>
        <taxon>Fungi</taxon>
        <taxon>Dikarya</taxon>
        <taxon>Ascomycota</taxon>
        <taxon>Pezizomycotina</taxon>
        <taxon>Dothideomycetes</taxon>
        <taxon>Dothideomycetidae</taxon>
        <taxon>Mycosphaerellales</taxon>
        <taxon>Mycosphaerellaceae</taxon>
        <taxon>Pseudocercospora</taxon>
    </lineage>
</organism>
<evidence type="ECO:0000313" key="3">
    <source>
        <dbReference type="EMBL" id="KXS94580.1"/>
    </source>
</evidence>
<accession>A0A139GWM0</accession>
<dbReference type="AlphaFoldDB" id="A0A139GWM0"/>
<keyword evidence="2" id="KW-0732">Signal</keyword>
<dbReference type="Proteomes" id="UP000073492">
    <property type="component" value="Unassembled WGS sequence"/>
</dbReference>
<keyword evidence="4" id="KW-1185">Reference proteome</keyword>
<reference evidence="3 4" key="1">
    <citation type="submission" date="2015-07" db="EMBL/GenBank/DDBJ databases">
        <title>Comparative genomics of the Sigatoka disease complex on banana suggests a link between parallel evolutionary changes in Pseudocercospora fijiensis and Pseudocercospora eumusae and increased virulence on the banana host.</title>
        <authorList>
            <person name="Chang T.-C."/>
            <person name="Salvucci A."/>
            <person name="Crous P.W."/>
            <person name="Stergiopoulos I."/>
        </authorList>
    </citation>
    <scope>NUCLEOTIDE SEQUENCE [LARGE SCALE GENOMIC DNA]</scope>
    <source>
        <strain evidence="3 4">CBS 116634</strain>
    </source>
</reference>
<feature type="signal peptide" evidence="2">
    <location>
        <begin position="1"/>
        <end position="21"/>
    </location>
</feature>
<name>A0A139GWM0_9PEZI</name>
<protein>
    <recommendedName>
        <fullName evidence="5">Cyanovirin-N domain-containing protein</fullName>
    </recommendedName>
</protein>
<feature type="region of interest" description="Disordered" evidence="1">
    <location>
        <begin position="94"/>
        <end position="117"/>
    </location>
</feature>
<evidence type="ECO:0008006" key="5">
    <source>
        <dbReference type="Google" id="ProtNLM"/>
    </source>
</evidence>
<dbReference type="EMBL" id="LFZO01000964">
    <property type="protein sequence ID" value="KXS94580.1"/>
    <property type="molecule type" value="Genomic_DNA"/>
</dbReference>
<dbReference type="OrthoDB" id="10461266at2759"/>
<feature type="chain" id="PRO_5007296915" description="Cyanovirin-N domain-containing protein" evidence="2">
    <location>
        <begin position="22"/>
        <end position="117"/>
    </location>
</feature>
<sequence length="117" mass="12947">MHSLSILYAAATVSSIIGVGAHTIDARSKHNCLNCCHYYSGKWNYDPDLTYATCIHRYPLDGEFRNNQCCGVHTELGGTDFFYNCKDIGNAQYSGEGGTKYGPWPRSEIGSAPKQRC</sequence>
<evidence type="ECO:0000256" key="1">
    <source>
        <dbReference type="SAM" id="MobiDB-lite"/>
    </source>
</evidence>
<evidence type="ECO:0000256" key="2">
    <source>
        <dbReference type="SAM" id="SignalP"/>
    </source>
</evidence>
<gene>
    <name evidence="3" type="ORF">AC579_29</name>
</gene>
<proteinExistence type="predicted"/>
<comment type="caution">
    <text evidence="3">The sequence shown here is derived from an EMBL/GenBank/DDBJ whole genome shotgun (WGS) entry which is preliminary data.</text>
</comment>